<evidence type="ECO:0000313" key="6">
    <source>
        <dbReference type="Proteomes" id="UP001597493"/>
    </source>
</evidence>
<protein>
    <recommendedName>
        <fullName evidence="2 4">GTP cyclohydrolase 1 type 2 homolog</fullName>
    </recommendedName>
</protein>
<organism evidence="5 6">
    <name type="scientific">Paenibacillus thailandensis</name>
    <dbReference type="NCBI Taxonomy" id="393250"/>
    <lineage>
        <taxon>Bacteria</taxon>
        <taxon>Bacillati</taxon>
        <taxon>Bacillota</taxon>
        <taxon>Bacilli</taxon>
        <taxon>Bacillales</taxon>
        <taxon>Paenibacillaceae</taxon>
        <taxon>Paenibacillus</taxon>
    </lineage>
</organism>
<dbReference type="InterPro" id="IPR017221">
    <property type="entry name" value="DUF34/NIF3_bac"/>
</dbReference>
<accession>A0ABW5QYT1</accession>
<gene>
    <name evidence="5" type="ORF">ACFSW5_15340</name>
</gene>
<dbReference type="InterPro" id="IPR015867">
    <property type="entry name" value="N-reg_PII/ATP_PRibTrfase_C"/>
</dbReference>
<keyword evidence="3 4" id="KW-0479">Metal-binding</keyword>
<dbReference type="NCBIfam" id="TIGR00486">
    <property type="entry name" value="YbgI_SA1388"/>
    <property type="match status" value="1"/>
</dbReference>
<dbReference type="InterPro" id="IPR002678">
    <property type="entry name" value="DUF34/NIF3"/>
</dbReference>
<dbReference type="Proteomes" id="UP001597493">
    <property type="component" value="Unassembled WGS sequence"/>
</dbReference>
<comment type="similarity">
    <text evidence="1 4">Belongs to the GTP cyclohydrolase I type 2/NIF3 family.</text>
</comment>
<name>A0ABW5QYT1_9BACL</name>
<evidence type="ECO:0000256" key="1">
    <source>
        <dbReference type="ARBA" id="ARBA00006964"/>
    </source>
</evidence>
<dbReference type="PANTHER" id="PTHR13799:SF14">
    <property type="entry name" value="GTP CYCLOHYDROLASE 1 TYPE 2 HOMOLOG"/>
    <property type="match status" value="1"/>
</dbReference>
<evidence type="ECO:0000256" key="2">
    <source>
        <dbReference type="ARBA" id="ARBA00022112"/>
    </source>
</evidence>
<keyword evidence="6" id="KW-1185">Reference proteome</keyword>
<evidence type="ECO:0000256" key="4">
    <source>
        <dbReference type="PIRNR" id="PIRNR037489"/>
    </source>
</evidence>
<dbReference type="PANTHER" id="PTHR13799">
    <property type="entry name" value="NGG1 INTERACTING FACTOR 3"/>
    <property type="match status" value="1"/>
</dbReference>
<sequence length="373" mass="40750">MFANGQTVIQLMEQLAPKHYAVENDKIGLQLGTLNKEVKKIMVALDVTEAVADEAIAAGADLIIAHHAIIYRPLAKLDTSTPAGRLYEKLIKHDIAVYISHTNLDTADGGMNDWMADLVGIQADGRDSLEEVHTDKLYKLAVFVPRPHHEQVLQAVFRAGAGQIGSYSHCSFNTAGEGTFLPGEGTDPFIGKPGQLERVEEIRIETIVPHSIHRKVIQAMLKAHPYEEVAYDLYPVDLKGRSFGLGRVGKLTEPVTLGELCERVKQAFDVPALRVVGHKDRMIRKAAVLGGSGARYVRHAMFAGADVLITGDIDYHTAVDAVEAGFAIIDPGHNAEKIMKAKVAEWLNARLAEKNYSTAAQASSVNTEPFRFV</sequence>
<reference evidence="6" key="1">
    <citation type="journal article" date="2019" name="Int. J. Syst. Evol. Microbiol.">
        <title>The Global Catalogue of Microorganisms (GCM) 10K type strain sequencing project: providing services to taxonomists for standard genome sequencing and annotation.</title>
        <authorList>
            <consortium name="The Broad Institute Genomics Platform"/>
            <consortium name="The Broad Institute Genome Sequencing Center for Infectious Disease"/>
            <person name="Wu L."/>
            <person name="Ma J."/>
        </authorList>
    </citation>
    <scope>NUCLEOTIDE SEQUENCE [LARGE SCALE GENOMIC DNA]</scope>
    <source>
        <strain evidence="6">TISTR 1827</strain>
    </source>
</reference>
<evidence type="ECO:0000256" key="3">
    <source>
        <dbReference type="ARBA" id="ARBA00022723"/>
    </source>
</evidence>
<comment type="caution">
    <text evidence="5">The sequence shown here is derived from an EMBL/GenBank/DDBJ whole genome shotgun (WGS) entry which is preliminary data.</text>
</comment>
<dbReference type="Gene3D" id="3.40.1390.30">
    <property type="entry name" value="NIF3 (NGG1p interacting factor 3)-like"/>
    <property type="match status" value="1"/>
</dbReference>
<dbReference type="SUPFAM" id="SSF102705">
    <property type="entry name" value="NIF3 (NGG1p interacting factor 3)-like"/>
    <property type="match status" value="1"/>
</dbReference>
<evidence type="ECO:0000313" key="5">
    <source>
        <dbReference type="EMBL" id="MFD2661626.1"/>
    </source>
</evidence>
<dbReference type="Pfam" id="PF01784">
    <property type="entry name" value="DUF34_NIF3"/>
    <property type="match status" value="1"/>
</dbReference>
<proteinExistence type="inferred from homology"/>
<dbReference type="RefSeq" id="WP_379274727.1">
    <property type="nucleotide sequence ID" value="NZ_JBHUGT010000029.1"/>
</dbReference>
<dbReference type="Gene3D" id="3.30.70.120">
    <property type="match status" value="1"/>
</dbReference>
<dbReference type="PIRSF" id="PIRSF037489">
    <property type="entry name" value="UCP037489_NIF3_YqfO"/>
    <property type="match status" value="1"/>
</dbReference>
<dbReference type="EMBL" id="JBHUMY010000016">
    <property type="protein sequence ID" value="MFD2661626.1"/>
    <property type="molecule type" value="Genomic_DNA"/>
</dbReference>
<dbReference type="InterPro" id="IPR036069">
    <property type="entry name" value="DUF34/NIF3_sf"/>
</dbReference>